<accession>A0AAV5U0Q7</accession>
<feature type="region of interest" description="Disordered" evidence="4">
    <location>
        <begin position="109"/>
        <end position="144"/>
    </location>
</feature>
<dbReference type="InterPro" id="IPR036390">
    <property type="entry name" value="WH_DNA-bd_sf"/>
</dbReference>
<keyword evidence="3" id="KW-0539">Nucleus</keyword>
<feature type="compositionally biased region" description="Basic and acidic residues" evidence="4">
    <location>
        <begin position="670"/>
        <end position="688"/>
    </location>
</feature>
<comment type="similarity">
    <text evidence="2">Belongs to the rad21 family.</text>
</comment>
<evidence type="ECO:0000313" key="8">
    <source>
        <dbReference type="Proteomes" id="UP001432027"/>
    </source>
</evidence>
<evidence type="ECO:0008006" key="9">
    <source>
        <dbReference type="Google" id="ProtNLM"/>
    </source>
</evidence>
<dbReference type="SUPFAM" id="SSF46785">
    <property type="entry name" value="Winged helix' DNA-binding domain"/>
    <property type="match status" value="1"/>
</dbReference>
<dbReference type="InterPro" id="IPR023093">
    <property type="entry name" value="ScpA-like_C"/>
</dbReference>
<feature type="compositionally biased region" description="Basic and acidic residues" evidence="4">
    <location>
        <begin position="425"/>
        <end position="435"/>
    </location>
</feature>
<feature type="domain" description="Rad21/Rec8-like protein N-terminal" evidence="6">
    <location>
        <begin position="1"/>
        <end position="114"/>
    </location>
</feature>
<feature type="compositionally biased region" description="Basic and acidic residues" evidence="4">
    <location>
        <begin position="553"/>
        <end position="562"/>
    </location>
</feature>
<feature type="domain" description="Rad21/Rec8-like protein C-terminal eukaryotic" evidence="5">
    <location>
        <begin position="742"/>
        <end position="784"/>
    </location>
</feature>
<dbReference type="PANTHER" id="PTHR12585:SF27">
    <property type="entry name" value="MEIOTIC RECOMBINATION PROTEIN REC8 HOMOLOG"/>
    <property type="match status" value="1"/>
</dbReference>
<dbReference type="GO" id="GO:0006302">
    <property type="term" value="P:double-strand break repair"/>
    <property type="evidence" value="ECO:0007669"/>
    <property type="project" value="TreeGrafter"/>
</dbReference>
<feature type="compositionally biased region" description="Basic and acidic residues" evidence="4">
    <location>
        <begin position="616"/>
        <end position="635"/>
    </location>
</feature>
<feature type="region of interest" description="Disordered" evidence="4">
    <location>
        <begin position="668"/>
        <end position="688"/>
    </location>
</feature>
<feature type="region of interest" description="Disordered" evidence="4">
    <location>
        <begin position="352"/>
        <end position="437"/>
    </location>
</feature>
<feature type="compositionally biased region" description="Basic and acidic residues" evidence="4">
    <location>
        <begin position="388"/>
        <end position="417"/>
    </location>
</feature>
<dbReference type="AlphaFoldDB" id="A0AAV5U0Q7"/>
<organism evidence="7 8">
    <name type="scientific">Pristionchus entomophagus</name>
    <dbReference type="NCBI Taxonomy" id="358040"/>
    <lineage>
        <taxon>Eukaryota</taxon>
        <taxon>Metazoa</taxon>
        <taxon>Ecdysozoa</taxon>
        <taxon>Nematoda</taxon>
        <taxon>Chromadorea</taxon>
        <taxon>Rhabditida</taxon>
        <taxon>Rhabditina</taxon>
        <taxon>Diplogasteromorpha</taxon>
        <taxon>Diplogasteroidea</taxon>
        <taxon>Neodiplogasteridae</taxon>
        <taxon>Pristionchus</taxon>
    </lineage>
</organism>
<dbReference type="EMBL" id="BTSX01000005">
    <property type="protein sequence ID" value="GMT00424.1"/>
    <property type="molecule type" value="Genomic_DNA"/>
</dbReference>
<comment type="caution">
    <text evidence="7">The sequence shown here is derived from an EMBL/GenBank/DDBJ whole genome shotgun (WGS) entry which is preliminary data.</text>
</comment>
<evidence type="ECO:0000313" key="7">
    <source>
        <dbReference type="EMBL" id="GMT00424.1"/>
    </source>
</evidence>
<feature type="region of interest" description="Disordered" evidence="4">
    <location>
        <begin position="616"/>
        <end position="642"/>
    </location>
</feature>
<dbReference type="InterPro" id="IPR039781">
    <property type="entry name" value="Rad21/Rec8-like"/>
</dbReference>
<evidence type="ECO:0000256" key="1">
    <source>
        <dbReference type="ARBA" id="ARBA00004123"/>
    </source>
</evidence>
<name>A0AAV5U0Q7_9BILA</name>
<feature type="region of interest" description="Disordered" evidence="4">
    <location>
        <begin position="538"/>
        <end position="562"/>
    </location>
</feature>
<dbReference type="GO" id="GO:0051177">
    <property type="term" value="P:meiotic sister chromatid cohesion"/>
    <property type="evidence" value="ECO:0007669"/>
    <property type="project" value="TreeGrafter"/>
</dbReference>
<dbReference type="Pfam" id="PF04824">
    <property type="entry name" value="Rad21_Rec8"/>
    <property type="match status" value="1"/>
</dbReference>
<dbReference type="InterPro" id="IPR006910">
    <property type="entry name" value="Rad21_Rec8_N"/>
</dbReference>
<evidence type="ECO:0000256" key="4">
    <source>
        <dbReference type="SAM" id="MobiDB-lite"/>
    </source>
</evidence>
<keyword evidence="8" id="KW-1185">Reference proteome</keyword>
<evidence type="ECO:0000259" key="5">
    <source>
        <dbReference type="Pfam" id="PF04824"/>
    </source>
</evidence>
<dbReference type="InterPro" id="IPR006909">
    <property type="entry name" value="Rad21/Rec8_C_eu"/>
</dbReference>
<proteinExistence type="inferred from homology"/>
<protein>
    <recommendedName>
        <fullName evidence="9">Rad21/Rec8-like protein C-terminal eukaryotic domain-containing protein</fullName>
    </recommendedName>
</protein>
<dbReference type="GO" id="GO:0005634">
    <property type="term" value="C:nucleus"/>
    <property type="evidence" value="ECO:0007669"/>
    <property type="project" value="UniProtKB-SubCell"/>
</dbReference>
<evidence type="ECO:0000259" key="6">
    <source>
        <dbReference type="Pfam" id="PF04825"/>
    </source>
</evidence>
<evidence type="ECO:0000256" key="3">
    <source>
        <dbReference type="ARBA" id="ARBA00023242"/>
    </source>
</evidence>
<gene>
    <name evidence="7" type="ORF">PENTCL1PPCAC_22598</name>
</gene>
<dbReference type="Proteomes" id="UP001432027">
    <property type="component" value="Unassembled WGS sequence"/>
</dbReference>
<dbReference type="GO" id="GO:0030893">
    <property type="term" value="C:meiotic cohesin complex"/>
    <property type="evidence" value="ECO:0007669"/>
    <property type="project" value="TreeGrafter"/>
</dbReference>
<dbReference type="GO" id="GO:0003682">
    <property type="term" value="F:chromatin binding"/>
    <property type="evidence" value="ECO:0007669"/>
    <property type="project" value="TreeGrafter"/>
</dbReference>
<comment type="subcellular location">
    <subcellularLocation>
        <location evidence="1">Nucleus</location>
    </subcellularLocation>
</comment>
<feature type="compositionally biased region" description="Basic and acidic residues" evidence="4">
    <location>
        <begin position="354"/>
        <end position="377"/>
    </location>
</feature>
<sequence length="796" mass="92443">MFYSTDLLLRKDARFSLIWRLAITNGHAGGTKKRQILAVNIHSIIAELHQRIPAQPLTADQQKNCFSLRLISQLLYGTCIVLQVQISNLHVDAKHAWDSCRHIRFDEKDKHTKRRKRDDRKGNDIDWDQFPLDEPVSKKRKGKPEFDIDRTELHESQVVMGMDFLDRALVTSRSAYDITNITLPDDTMFIGAGMNDPMFIQPDQDLIPTTDAMMDAFLNGDTIDGTFTTKEASENRSQEHLMNIDQDRSSKRPRENRADSEAVERKRASSHVSHISIERSGMQQPLMDDMMMMDDLNLSYSMAGIEGDTRTSVPAHFVSTGPLAISTQVDPALEPILPSEPSQILPVENGLIIHSERDDDEAKRASAGSEERRRDIMEDVMMADEMEDRERERRREENREPSRIEETPKVKRRREDLNESEEPDERSVQPKREPQPIKLDGVFMKESMADYSDTLVGTSARRVKIDDKKKKKASDLYKTIPTLIGKHLAKNEILNNLFKLMKVDKINLLDDHDPLADEEERIIEPWGEIENQRRLLDRVEEEEEEEYEKSRRRKDERITEDMDKSMQLARMDDMMMMDNVTMGGVEGIEHMSVATIEGDWKERNEYMDRMMEDRLEERELSEEERRKLMEQRGEGGEEEEMEEARRRRITGMRMGDQFDLMDQFPTMMMDDSRKSDGRLEGEMREEGERMEMVEKVEWRMETEARVNREKKSTMAQVENHQAREMILSACHQSENKRVTLGDCIPVGANTATAARMFYNLLVLAKKKEVVPDQTEAYGTIEIGLCPYYAFPVYEEP</sequence>
<feature type="region of interest" description="Disordered" evidence="4">
    <location>
        <begin position="232"/>
        <end position="281"/>
    </location>
</feature>
<dbReference type="Gene3D" id="1.10.10.580">
    <property type="entry name" value="Structural maintenance of chromosome 1. Chain E"/>
    <property type="match status" value="1"/>
</dbReference>
<reference evidence="7" key="1">
    <citation type="submission" date="2023-10" db="EMBL/GenBank/DDBJ databases">
        <title>Genome assembly of Pristionchus species.</title>
        <authorList>
            <person name="Yoshida K."/>
            <person name="Sommer R.J."/>
        </authorList>
    </citation>
    <scope>NUCLEOTIDE SEQUENCE</scope>
    <source>
        <strain evidence="7">RS0144</strain>
    </source>
</reference>
<dbReference type="Pfam" id="PF04825">
    <property type="entry name" value="Rad21_Rec8_N"/>
    <property type="match status" value="1"/>
</dbReference>
<evidence type="ECO:0000256" key="2">
    <source>
        <dbReference type="ARBA" id="ARBA00009870"/>
    </source>
</evidence>
<feature type="compositionally biased region" description="Basic and acidic residues" evidence="4">
    <location>
        <begin position="245"/>
        <end position="267"/>
    </location>
</feature>
<dbReference type="PANTHER" id="PTHR12585">
    <property type="entry name" value="SCC1 / RAD21 FAMILY MEMBER"/>
    <property type="match status" value="1"/>
</dbReference>